<dbReference type="Proteomes" id="UP000528555">
    <property type="component" value="Unassembled WGS sequence"/>
</dbReference>
<dbReference type="InterPro" id="IPR053184">
    <property type="entry name" value="FeoA-like"/>
</dbReference>
<organism evidence="4 5">
    <name type="scientific">Dorea phocaeensis</name>
    <dbReference type="NCBI Taxonomy" id="2040291"/>
    <lineage>
        <taxon>Bacteria</taxon>
        <taxon>Bacillati</taxon>
        <taxon>Bacillota</taxon>
        <taxon>Clostridia</taxon>
        <taxon>Lachnospirales</taxon>
        <taxon>Lachnospiraceae</taxon>
        <taxon>Dorea</taxon>
    </lineage>
</organism>
<evidence type="ECO:0000313" key="5">
    <source>
        <dbReference type="Proteomes" id="UP000528555"/>
    </source>
</evidence>
<dbReference type="OrthoDB" id="5984at2"/>
<dbReference type="Pfam" id="PF04023">
    <property type="entry name" value="FeoA"/>
    <property type="match status" value="1"/>
</dbReference>
<accession>A0A850HN30</accession>
<evidence type="ECO:0000259" key="2">
    <source>
        <dbReference type="SMART" id="SM00899"/>
    </source>
</evidence>
<dbReference type="EMBL" id="JAAIUO010000007">
    <property type="protein sequence ID" value="NSK15234.1"/>
    <property type="molecule type" value="Genomic_DNA"/>
</dbReference>
<dbReference type="InterPro" id="IPR008988">
    <property type="entry name" value="Transcriptional_repressor_C"/>
</dbReference>
<reference evidence="4" key="2">
    <citation type="submission" date="2020-02" db="EMBL/GenBank/DDBJ databases">
        <authorList>
            <person name="Littmann E."/>
            <person name="Sorbara M."/>
        </authorList>
    </citation>
    <scope>NUCLEOTIDE SEQUENCE</scope>
    <source>
        <strain evidence="4">MSK.17.11</strain>
        <strain evidence="3">MSK.17.38</strain>
    </source>
</reference>
<name>A0A850HN30_9FIRM</name>
<dbReference type="SMART" id="SM00899">
    <property type="entry name" value="FeoA"/>
    <property type="match status" value="1"/>
</dbReference>
<evidence type="ECO:0000313" key="6">
    <source>
        <dbReference type="Proteomes" id="UP000701680"/>
    </source>
</evidence>
<dbReference type="EMBL" id="JAAITX010000007">
    <property type="protein sequence ID" value="NVH59007.1"/>
    <property type="molecule type" value="Genomic_DNA"/>
</dbReference>
<dbReference type="InterPro" id="IPR038157">
    <property type="entry name" value="FeoA_core_dom"/>
</dbReference>
<dbReference type="PANTHER" id="PTHR43151">
    <property type="entry name" value="FEOA FAMILY PROTEIN"/>
    <property type="match status" value="1"/>
</dbReference>
<proteinExistence type="predicted"/>
<dbReference type="Gene3D" id="2.30.30.90">
    <property type="match status" value="1"/>
</dbReference>
<evidence type="ECO:0000256" key="1">
    <source>
        <dbReference type="ARBA" id="ARBA00023004"/>
    </source>
</evidence>
<keyword evidence="1" id="KW-0408">Iron</keyword>
<keyword evidence="5" id="KW-1185">Reference proteome</keyword>
<dbReference type="Proteomes" id="UP000701680">
    <property type="component" value="Unassembled WGS sequence"/>
</dbReference>
<dbReference type="RefSeq" id="WP_101695083.1">
    <property type="nucleotide sequence ID" value="NZ_JAAITX010000007.1"/>
</dbReference>
<feature type="domain" description="Ferrous iron transporter FeoA-like" evidence="2">
    <location>
        <begin position="1"/>
        <end position="69"/>
    </location>
</feature>
<gene>
    <name evidence="4" type="ORF">G5A66_10240</name>
    <name evidence="3" type="ORF">G5A75_10265</name>
</gene>
<dbReference type="InterPro" id="IPR007167">
    <property type="entry name" value="Fe-transptr_FeoA-like"/>
</dbReference>
<dbReference type="AlphaFoldDB" id="A0A850HN30"/>
<evidence type="ECO:0000313" key="3">
    <source>
        <dbReference type="EMBL" id="NSK15234.1"/>
    </source>
</evidence>
<dbReference type="GO" id="GO:0046914">
    <property type="term" value="F:transition metal ion binding"/>
    <property type="evidence" value="ECO:0007669"/>
    <property type="project" value="InterPro"/>
</dbReference>
<protein>
    <submittedName>
        <fullName evidence="4">Ferrous iron transport protein A</fullName>
    </submittedName>
</protein>
<reference evidence="5 6" key="1">
    <citation type="journal article" date="2020" name="Cell Host Microbe">
        <title>Functional and Genomic Variation between Human-Derived Isolates of Lachnospiraceae Reveals Inter- and Intra-Species Diversity.</title>
        <authorList>
            <person name="Sorbara M.T."/>
            <person name="Littmann E.R."/>
            <person name="Fontana E."/>
            <person name="Moody T.U."/>
            <person name="Kohout C.E."/>
            <person name="Gjonbalaj M."/>
            <person name="Eaton V."/>
            <person name="Seok R."/>
            <person name="Leiner I.M."/>
            <person name="Pamer E.G."/>
        </authorList>
    </citation>
    <scope>NUCLEOTIDE SEQUENCE [LARGE SCALE GENOMIC DNA]</scope>
    <source>
        <strain evidence="4 5">MSK.17.11</strain>
        <strain evidence="3 6">MSK.17.38</strain>
    </source>
</reference>
<dbReference type="PANTHER" id="PTHR43151:SF1">
    <property type="entry name" value="SSR2333 PROTEIN"/>
    <property type="match status" value="1"/>
</dbReference>
<sequence length="69" mass="7647">MPLTMMTTGESNVIRRVSGNEETRRFLENLGFVVGTKIEVLSSLGGNVIVNVKDSRVAINRDMAKHIMI</sequence>
<dbReference type="SUPFAM" id="SSF50037">
    <property type="entry name" value="C-terminal domain of transcriptional repressors"/>
    <property type="match status" value="1"/>
</dbReference>
<comment type="caution">
    <text evidence="4">The sequence shown here is derived from an EMBL/GenBank/DDBJ whole genome shotgun (WGS) entry which is preliminary data.</text>
</comment>
<evidence type="ECO:0000313" key="4">
    <source>
        <dbReference type="EMBL" id="NVH59007.1"/>
    </source>
</evidence>